<protein>
    <submittedName>
        <fullName evidence="2">Uncharacterized protein</fullName>
    </submittedName>
</protein>
<keyword evidence="1" id="KW-1133">Transmembrane helix</keyword>
<keyword evidence="1" id="KW-0472">Membrane</keyword>
<proteinExistence type="predicted"/>
<keyword evidence="1" id="KW-0812">Transmembrane</keyword>
<feature type="transmembrane region" description="Helical" evidence="1">
    <location>
        <begin position="76"/>
        <end position="93"/>
    </location>
</feature>
<dbReference type="STRING" id="1121955.SAMN02745146_2689"/>
<evidence type="ECO:0000313" key="3">
    <source>
        <dbReference type="Proteomes" id="UP000184418"/>
    </source>
</evidence>
<dbReference type="Proteomes" id="UP000184418">
    <property type="component" value="Unassembled WGS sequence"/>
</dbReference>
<evidence type="ECO:0000256" key="1">
    <source>
        <dbReference type="SAM" id="Phobius"/>
    </source>
</evidence>
<organism evidence="2 3">
    <name type="scientific">Hymenobacter daecheongensis DSM 21074</name>
    <dbReference type="NCBI Taxonomy" id="1121955"/>
    <lineage>
        <taxon>Bacteria</taxon>
        <taxon>Pseudomonadati</taxon>
        <taxon>Bacteroidota</taxon>
        <taxon>Cytophagia</taxon>
        <taxon>Cytophagales</taxon>
        <taxon>Hymenobacteraceae</taxon>
        <taxon>Hymenobacter</taxon>
    </lineage>
</organism>
<feature type="transmembrane region" description="Helical" evidence="1">
    <location>
        <begin position="105"/>
        <end position="125"/>
    </location>
</feature>
<gene>
    <name evidence="2" type="ORF">SAMN02745146_2689</name>
</gene>
<dbReference type="AlphaFoldDB" id="A0A1M6HXD6"/>
<dbReference type="EMBL" id="FQYN01000005">
    <property type="protein sequence ID" value="SHJ26889.1"/>
    <property type="molecule type" value="Genomic_DNA"/>
</dbReference>
<keyword evidence="3" id="KW-1185">Reference proteome</keyword>
<sequence length="137" mass="15215">MLADIASFHYQEFNGNKTFRLRLRSGQKVTLAHNDTFCPADDIVALAADFRKQAADFSTDRSVGITREKTFFEKPVASVVGWLIVAGLCYFSWHLLTHGVKDGKWGSVFMIYGNGLTYLGAWFAARQNKAEASGAND</sequence>
<reference evidence="2 3" key="1">
    <citation type="submission" date="2016-11" db="EMBL/GenBank/DDBJ databases">
        <authorList>
            <person name="Jaros S."/>
            <person name="Januszkiewicz K."/>
            <person name="Wedrychowicz H."/>
        </authorList>
    </citation>
    <scope>NUCLEOTIDE SEQUENCE [LARGE SCALE GENOMIC DNA]</scope>
    <source>
        <strain evidence="2 3">DSM 21074</strain>
    </source>
</reference>
<evidence type="ECO:0000313" key="2">
    <source>
        <dbReference type="EMBL" id="SHJ26889.1"/>
    </source>
</evidence>
<accession>A0A1M6HXD6</accession>
<name>A0A1M6HXD6_9BACT</name>